<protein>
    <recommendedName>
        <fullName evidence="3">Phi13 family phage major tail protein</fullName>
    </recommendedName>
</protein>
<dbReference type="AlphaFoldDB" id="A0A4Q7P439"/>
<evidence type="ECO:0000313" key="2">
    <source>
        <dbReference type="Proteomes" id="UP000292927"/>
    </source>
</evidence>
<sequence length="236" mass="25698">MKLVWDKTGERLYETGVDHGVLYPIQTGGVYNKGVAWNGLSAVSESPSGAEASPIYADNIKYLNLMSAEEFGATIEAYMYPDEFAECDGSVEVVPGMFAGQQSRKTFGLSYRTILGNDVDNNDYGYKLHLIYGALAAPSEKGYSTINDSPEPITLSWEISTTPVAINTVIDGKKLKPTACLTFDSTKFDAKFMAKLEEILYGTEPTTEGGDDGVDARLPLPDEILKLYQETTQIAG</sequence>
<dbReference type="RefSeq" id="WP_130435829.1">
    <property type="nucleotide sequence ID" value="NZ_SGXF01000005.1"/>
</dbReference>
<comment type="caution">
    <text evidence="1">The sequence shown here is derived from an EMBL/GenBank/DDBJ whole genome shotgun (WGS) entry which is preliminary data.</text>
</comment>
<dbReference type="Proteomes" id="UP000292927">
    <property type="component" value="Unassembled WGS sequence"/>
</dbReference>
<evidence type="ECO:0000313" key="1">
    <source>
        <dbReference type="EMBL" id="RZS94208.1"/>
    </source>
</evidence>
<organism evidence="1 2">
    <name type="scientific">Cuneatibacter caecimuris</name>
    <dbReference type="NCBI Taxonomy" id="1796618"/>
    <lineage>
        <taxon>Bacteria</taxon>
        <taxon>Bacillati</taxon>
        <taxon>Bacillota</taxon>
        <taxon>Clostridia</taxon>
        <taxon>Lachnospirales</taxon>
        <taxon>Lachnospiraceae</taxon>
        <taxon>Cuneatibacter</taxon>
    </lineage>
</organism>
<dbReference type="OrthoDB" id="2033920at2"/>
<dbReference type="EMBL" id="SGXF01000005">
    <property type="protein sequence ID" value="RZS94208.1"/>
    <property type="molecule type" value="Genomic_DNA"/>
</dbReference>
<accession>A0A4Q7P439</accession>
<name>A0A4Q7P439_9FIRM</name>
<proteinExistence type="predicted"/>
<evidence type="ECO:0008006" key="3">
    <source>
        <dbReference type="Google" id="ProtNLM"/>
    </source>
</evidence>
<reference evidence="1 2" key="1">
    <citation type="submission" date="2019-02" db="EMBL/GenBank/DDBJ databases">
        <title>Genomic Encyclopedia of Type Strains, Phase IV (KMG-IV): sequencing the most valuable type-strain genomes for metagenomic binning, comparative biology and taxonomic classification.</title>
        <authorList>
            <person name="Goeker M."/>
        </authorList>
    </citation>
    <scope>NUCLEOTIDE SEQUENCE [LARGE SCALE GENOMIC DNA]</scope>
    <source>
        <strain evidence="1 2">DSM 29486</strain>
    </source>
</reference>
<gene>
    <name evidence="1" type="ORF">EV209_2578</name>
</gene>
<keyword evidence="2" id="KW-1185">Reference proteome</keyword>